<reference evidence="9 10" key="1">
    <citation type="journal article" date="2017" name="Mycologia">
        <title>Bifiguratus adelaidae, gen. et sp. nov., a new member of Mucoromycotina in endophytic and soil-dwelling habitats.</title>
        <authorList>
            <person name="Torres-Cruz T.J."/>
            <person name="Billingsley Tobias T.L."/>
            <person name="Almatruk M."/>
            <person name="Hesse C."/>
            <person name="Kuske C.R."/>
            <person name="Desiro A."/>
            <person name="Benucci G.M."/>
            <person name="Bonito G."/>
            <person name="Stajich J.E."/>
            <person name="Dunlap C."/>
            <person name="Arnold A.E."/>
            <person name="Porras-Alfaro A."/>
        </authorList>
    </citation>
    <scope>NUCLEOTIDE SEQUENCE [LARGE SCALE GENOMIC DNA]</scope>
    <source>
        <strain evidence="9 10">AZ0501</strain>
    </source>
</reference>
<gene>
    <name evidence="9" type="ORF">BZG36_02565</name>
</gene>
<feature type="coiled-coil region" evidence="6">
    <location>
        <begin position="51"/>
        <end position="78"/>
    </location>
</feature>
<accession>A0A261Y0Y0</accession>
<evidence type="ECO:0000256" key="2">
    <source>
        <dbReference type="ARBA" id="ARBA00022723"/>
    </source>
</evidence>
<dbReference type="PANTHER" id="PTHR47338:SF5">
    <property type="entry name" value="ZN(II)2CYS6 TRANSCRIPTION FACTOR (EUROFUNG)"/>
    <property type="match status" value="1"/>
</dbReference>
<evidence type="ECO:0000256" key="1">
    <source>
        <dbReference type="ARBA" id="ARBA00004123"/>
    </source>
</evidence>
<dbReference type="CDD" id="cd12148">
    <property type="entry name" value="fungal_TF_MHR"/>
    <property type="match status" value="1"/>
</dbReference>
<evidence type="ECO:0000256" key="4">
    <source>
        <dbReference type="ARBA" id="ARBA00023163"/>
    </source>
</evidence>
<keyword evidence="10" id="KW-1185">Reference proteome</keyword>
<comment type="caution">
    <text evidence="9">The sequence shown here is derived from an EMBL/GenBank/DDBJ whole genome shotgun (WGS) entry which is preliminary data.</text>
</comment>
<sequence>MGTEEGSEGKRDLSCLRCRSKKARCSRTKPKCSRCARSKQECIYPTVAPSITRLSSHVVNLTSVLERLEQRLSSLDGQSSADGSGSSEYLLKRLSKYRRVSDDTKGSDNEEDDAALLEQDEKFYNGIANPLKPHEIYQTISGLHEIVSKLDERTRLVTEKKLQDYYKEVDLAVDPVKVEELQMFPNANGAPADTRKPSTSSVASTSEQTLVHGVRKYLDWSSVPPALWTLAYTGVGLSVNASIQSLNDLCSFLQDFKKLSIRDDVADATLQQGEDIISTTFLAALGEPQLDVPSTSLSQDLQKDDGTPSSSSSDEVLSKDDNVKEAKDVKDEVVLNIQGSNRFGTEAMITLGFAQHLLMPLQSADVRTLHRNSTQMMDYILNAFFSFRCCTQHRTPFLERETFFRENGQFSQADPHESDYPSLLLIYSMCAFACKKAYLLHGGTTGASNLMSNSSYPADDPTNISGDVSNSKLPHNYRPLSSWDEQLMNMMEENLYTYSRLLLQDCFDKPCIAVIQALIHLHYFECFRRNYQSAYMLIGIAIRMGGEIGLFDEEGNIGRRRKGSAISEAHSSPASGDGSEPTRCIIDLAEEQRVLTMYKLMFLDFYVAFHAGRPQAAPEELWEGLDEGIASLVLPLDSATARLDSTASFTGNVSPDADPCRPVVVNVFLWTMKLTNIQKNIMTLCYSTRPVINDKTVPPAASSEEKMVSLATIHNLHDRLTSWYDSLPGYFTIDEDIDIHATTSTRPSSHDHNPTVPPTPDQVLQQAGLILHATFHMNRILLYRQFIPQTSDDQAPSSAAFLDRCLSSAERITAITTLLVEEHTACHIHLQAIWFSCLVYHRVAVLYSGDVELVTKVKAGLQKNLDLLRASTSFHFGLDLCKDYERLVEDLWREVNGLIMEEIEESDSEEVNAVRAQAQEVKREA</sequence>
<name>A0A261Y0Y0_9FUNG</name>
<evidence type="ECO:0000256" key="5">
    <source>
        <dbReference type="ARBA" id="ARBA00023242"/>
    </source>
</evidence>
<evidence type="ECO:0000256" key="7">
    <source>
        <dbReference type="SAM" id="MobiDB-lite"/>
    </source>
</evidence>
<keyword evidence="6" id="KW-0175">Coiled coil</keyword>
<dbReference type="EMBL" id="MVBO01000046">
    <property type="protein sequence ID" value="OZJ04277.1"/>
    <property type="molecule type" value="Genomic_DNA"/>
</dbReference>
<dbReference type="InterPro" id="IPR036864">
    <property type="entry name" value="Zn2-C6_fun-type_DNA-bd_sf"/>
</dbReference>
<evidence type="ECO:0000313" key="9">
    <source>
        <dbReference type="EMBL" id="OZJ04277.1"/>
    </source>
</evidence>
<dbReference type="GO" id="GO:0000981">
    <property type="term" value="F:DNA-binding transcription factor activity, RNA polymerase II-specific"/>
    <property type="evidence" value="ECO:0007669"/>
    <property type="project" value="InterPro"/>
</dbReference>
<dbReference type="InterPro" id="IPR001138">
    <property type="entry name" value="Zn2Cys6_DnaBD"/>
</dbReference>
<dbReference type="SMART" id="SM00066">
    <property type="entry name" value="GAL4"/>
    <property type="match status" value="1"/>
</dbReference>
<dbReference type="InterPro" id="IPR007219">
    <property type="entry name" value="XnlR_reg_dom"/>
</dbReference>
<keyword evidence="2" id="KW-0479">Metal-binding</keyword>
<dbReference type="OrthoDB" id="39175at2759"/>
<dbReference type="Gene3D" id="4.10.240.10">
    <property type="entry name" value="Zn(2)-C6 fungal-type DNA-binding domain"/>
    <property type="match status" value="1"/>
</dbReference>
<feature type="region of interest" description="Disordered" evidence="7">
    <location>
        <begin position="293"/>
        <end position="322"/>
    </location>
</feature>
<evidence type="ECO:0000256" key="6">
    <source>
        <dbReference type="SAM" id="Coils"/>
    </source>
</evidence>
<dbReference type="AlphaFoldDB" id="A0A261Y0Y0"/>
<evidence type="ECO:0000259" key="8">
    <source>
        <dbReference type="PROSITE" id="PS50048"/>
    </source>
</evidence>
<evidence type="ECO:0000313" key="10">
    <source>
        <dbReference type="Proteomes" id="UP000242875"/>
    </source>
</evidence>
<evidence type="ECO:0000256" key="3">
    <source>
        <dbReference type="ARBA" id="ARBA00023015"/>
    </source>
</evidence>
<dbReference type="GO" id="GO:0005634">
    <property type="term" value="C:nucleus"/>
    <property type="evidence" value="ECO:0007669"/>
    <property type="project" value="UniProtKB-SubCell"/>
</dbReference>
<dbReference type="GO" id="GO:0008270">
    <property type="term" value="F:zinc ion binding"/>
    <property type="evidence" value="ECO:0007669"/>
    <property type="project" value="InterPro"/>
</dbReference>
<dbReference type="SUPFAM" id="SSF57701">
    <property type="entry name" value="Zn2/Cys6 DNA-binding domain"/>
    <property type="match status" value="1"/>
</dbReference>
<dbReference type="InterPro" id="IPR050815">
    <property type="entry name" value="TF_fung"/>
</dbReference>
<keyword evidence="5" id="KW-0539">Nucleus</keyword>
<organism evidence="9 10">
    <name type="scientific">Bifiguratus adelaidae</name>
    <dbReference type="NCBI Taxonomy" id="1938954"/>
    <lineage>
        <taxon>Eukaryota</taxon>
        <taxon>Fungi</taxon>
        <taxon>Fungi incertae sedis</taxon>
        <taxon>Mucoromycota</taxon>
        <taxon>Mucoromycotina</taxon>
        <taxon>Endogonomycetes</taxon>
        <taxon>Endogonales</taxon>
        <taxon>Endogonales incertae sedis</taxon>
        <taxon>Bifiguratus</taxon>
    </lineage>
</organism>
<keyword evidence="3" id="KW-0805">Transcription regulation</keyword>
<dbReference type="GO" id="GO:0003677">
    <property type="term" value="F:DNA binding"/>
    <property type="evidence" value="ECO:0007669"/>
    <property type="project" value="InterPro"/>
</dbReference>
<dbReference type="PROSITE" id="PS50048">
    <property type="entry name" value="ZN2_CY6_FUNGAL_2"/>
    <property type="match status" value="1"/>
</dbReference>
<protein>
    <recommendedName>
        <fullName evidence="8">Zn(2)-C6 fungal-type domain-containing protein</fullName>
    </recommendedName>
</protein>
<dbReference type="Proteomes" id="UP000242875">
    <property type="component" value="Unassembled WGS sequence"/>
</dbReference>
<dbReference type="PANTHER" id="PTHR47338">
    <property type="entry name" value="ZN(II)2CYS6 TRANSCRIPTION FACTOR (EUROFUNG)-RELATED"/>
    <property type="match status" value="1"/>
</dbReference>
<dbReference type="GO" id="GO:0006351">
    <property type="term" value="P:DNA-templated transcription"/>
    <property type="evidence" value="ECO:0007669"/>
    <property type="project" value="InterPro"/>
</dbReference>
<dbReference type="CDD" id="cd00067">
    <property type="entry name" value="GAL4"/>
    <property type="match status" value="1"/>
</dbReference>
<proteinExistence type="predicted"/>
<feature type="domain" description="Zn(2)-C6 fungal-type" evidence="8">
    <location>
        <begin position="14"/>
        <end position="44"/>
    </location>
</feature>
<dbReference type="PROSITE" id="PS00463">
    <property type="entry name" value="ZN2_CY6_FUNGAL_1"/>
    <property type="match status" value="1"/>
</dbReference>
<keyword evidence="4" id="KW-0804">Transcription</keyword>
<dbReference type="Pfam" id="PF04082">
    <property type="entry name" value="Fungal_trans"/>
    <property type="match status" value="1"/>
</dbReference>
<dbReference type="Pfam" id="PF00172">
    <property type="entry name" value="Zn_clus"/>
    <property type="match status" value="1"/>
</dbReference>
<comment type="subcellular location">
    <subcellularLocation>
        <location evidence="1">Nucleus</location>
    </subcellularLocation>
</comment>